<accession>A0A0L7KXW7</accession>
<dbReference type="Pfam" id="PF02731">
    <property type="entry name" value="SKIP_SNW"/>
    <property type="match status" value="2"/>
</dbReference>
<feature type="domain" description="SKI-interacting protein SKIP SNW" evidence="3">
    <location>
        <begin position="58"/>
        <end position="172"/>
    </location>
</feature>
<feature type="compositionally biased region" description="Basic and acidic residues" evidence="2">
    <location>
        <begin position="50"/>
        <end position="59"/>
    </location>
</feature>
<name>A0A0L7KXW7_OPEBR</name>
<feature type="compositionally biased region" description="Basic residues" evidence="2">
    <location>
        <begin position="455"/>
        <end position="472"/>
    </location>
</feature>
<dbReference type="InterPro" id="IPR017862">
    <property type="entry name" value="SKI-int_prot_SKIP"/>
</dbReference>
<feature type="region of interest" description="Disordered" evidence="2">
    <location>
        <begin position="237"/>
        <end position="410"/>
    </location>
</feature>
<dbReference type="InterPro" id="IPR004015">
    <property type="entry name" value="SKI-int_prot_SKIP_SNW-dom"/>
</dbReference>
<feature type="compositionally biased region" description="Basic and acidic residues" evidence="2">
    <location>
        <begin position="237"/>
        <end position="276"/>
    </location>
</feature>
<dbReference type="Proteomes" id="UP000037510">
    <property type="component" value="Unassembled WGS sequence"/>
</dbReference>
<evidence type="ECO:0000259" key="3">
    <source>
        <dbReference type="Pfam" id="PF02731"/>
    </source>
</evidence>
<dbReference type="EMBL" id="JTDY01004507">
    <property type="protein sequence ID" value="KOB68067.1"/>
    <property type="molecule type" value="Genomic_DNA"/>
</dbReference>
<keyword evidence="5" id="KW-1185">Reference proteome</keyword>
<dbReference type="AlphaFoldDB" id="A0A0L7KXW7"/>
<organism evidence="4 5">
    <name type="scientific">Operophtera brumata</name>
    <name type="common">Winter moth</name>
    <name type="synonym">Phalaena brumata</name>
    <dbReference type="NCBI Taxonomy" id="104452"/>
    <lineage>
        <taxon>Eukaryota</taxon>
        <taxon>Metazoa</taxon>
        <taxon>Ecdysozoa</taxon>
        <taxon>Arthropoda</taxon>
        <taxon>Hexapoda</taxon>
        <taxon>Insecta</taxon>
        <taxon>Pterygota</taxon>
        <taxon>Neoptera</taxon>
        <taxon>Endopterygota</taxon>
        <taxon>Lepidoptera</taxon>
        <taxon>Glossata</taxon>
        <taxon>Ditrysia</taxon>
        <taxon>Geometroidea</taxon>
        <taxon>Geometridae</taxon>
        <taxon>Larentiinae</taxon>
        <taxon>Operophtera</taxon>
    </lineage>
</organism>
<comment type="caution">
    <text evidence="4">The sequence shown here is derived from an EMBL/GenBank/DDBJ whole genome shotgun (WGS) entry which is preliminary data.</text>
</comment>
<feature type="compositionally biased region" description="Polar residues" evidence="2">
    <location>
        <begin position="401"/>
        <end position="410"/>
    </location>
</feature>
<dbReference type="GO" id="GO:0005681">
    <property type="term" value="C:spliceosomal complex"/>
    <property type="evidence" value="ECO:0007669"/>
    <property type="project" value="InterPro"/>
</dbReference>
<evidence type="ECO:0000256" key="2">
    <source>
        <dbReference type="SAM" id="MobiDB-lite"/>
    </source>
</evidence>
<proteinExistence type="inferred from homology"/>
<feature type="compositionally biased region" description="Basic and acidic residues" evidence="2">
    <location>
        <begin position="361"/>
        <end position="375"/>
    </location>
</feature>
<evidence type="ECO:0000313" key="5">
    <source>
        <dbReference type="Proteomes" id="UP000037510"/>
    </source>
</evidence>
<reference evidence="4 5" key="1">
    <citation type="journal article" date="2015" name="Genome Biol. Evol.">
        <title>The genome of winter moth (Operophtera brumata) provides a genomic perspective on sexual dimorphism and phenology.</title>
        <authorList>
            <person name="Derks M.F."/>
            <person name="Smit S."/>
            <person name="Salis L."/>
            <person name="Schijlen E."/>
            <person name="Bossers A."/>
            <person name="Mateman C."/>
            <person name="Pijl A.S."/>
            <person name="de Ridder D."/>
            <person name="Groenen M.A."/>
            <person name="Visser M.E."/>
            <person name="Megens H.J."/>
        </authorList>
    </citation>
    <scope>NUCLEOTIDE SEQUENCE [LARGE SCALE GENOMIC DNA]</scope>
    <source>
        <strain evidence="4">WM2013NL</strain>
        <tissue evidence="4">Head and thorax</tissue>
    </source>
</reference>
<comment type="similarity">
    <text evidence="1">Belongs to the SNW family.</text>
</comment>
<gene>
    <name evidence="4" type="ORF">OBRU01_18849</name>
</gene>
<protein>
    <submittedName>
        <fullName evidence="4">Puff-specific protein Bx42</fullName>
    </submittedName>
</protein>
<feature type="compositionally biased region" description="Basic and acidic residues" evidence="2">
    <location>
        <begin position="444"/>
        <end position="454"/>
    </location>
</feature>
<dbReference type="STRING" id="104452.A0A0L7KXW7"/>
<feature type="domain" description="SKI-interacting protein SKIP SNW" evidence="3">
    <location>
        <begin position="1"/>
        <end position="52"/>
    </location>
</feature>
<evidence type="ECO:0000256" key="1">
    <source>
        <dbReference type="ARBA" id="ARBA00010197"/>
    </source>
</evidence>
<feature type="compositionally biased region" description="Basic and acidic residues" evidence="2">
    <location>
        <begin position="305"/>
        <end position="351"/>
    </location>
</feature>
<feature type="region of interest" description="Disordered" evidence="2">
    <location>
        <begin position="428"/>
        <end position="472"/>
    </location>
</feature>
<sequence length="472" mass="54647">MEPPRFQINKKIPRAAPSPPAPVLHSPPRRVSVKQQRDWKVPPCVSHWKNAKDQQEDPRAALSPPAPVLHSPPRRVSVKQQRDWKVPPCVSHWKNAKGYTIPLDKRLAADGRGLQQVHINENFSKLAEALYIADRKIEHHFILLLERRLAQREKEKKEEHLRVLAQRARDHRAGIRAPEDDLETNEVDESGLTAAERDKLRVERHKDRQRERNIARAAPDKRYVDESGLTVAERDKLRVERHKDRQRERNIARVAPDKRYVHTRSTERSHSSRERQAASQETQGQAAGEKHSEGGARQESGLTAAERDKLRVERHKDRQRERNITRVAPDKRYVHTRSTERSHSGRERQAASRETQGQAAGEKHSEGGARQEENVGAHIYRPSRNQDKDNYGDLDGLANSRRYSTSTDQQHPTVAHIIVMRDVCVRQSRNQPEADSDPFGLDRFLSEAKRADKSSRKREHERRDQHPKKRRD</sequence>
<dbReference type="GO" id="GO:0000398">
    <property type="term" value="P:mRNA splicing, via spliceosome"/>
    <property type="evidence" value="ECO:0007669"/>
    <property type="project" value="InterPro"/>
</dbReference>
<evidence type="ECO:0000313" key="4">
    <source>
        <dbReference type="EMBL" id="KOB68067.1"/>
    </source>
</evidence>
<dbReference type="PANTHER" id="PTHR12096">
    <property type="entry name" value="NUCLEAR PROTEIN SKIP-RELATED"/>
    <property type="match status" value="1"/>
</dbReference>
<feature type="region of interest" description="Disordered" evidence="2">
    <location>
        <begin position="1"/>
        <end position="82"/>
    </location>
</feature>